<dbReference type="Pfam" id="PF01346">
    <property type="entry name" value="FKBP_N"/>
    <property type="match status" value="1"/>
</dbReference>
<keyword evidence="3 5" id="KW-0697">Rotamase</keyword>
<evidence type="ECO:0000256" key="5">
    <source>
        <dbReference type="PROSITE-ProRule" id="PRU00277"/>
    </source>
</evidence>
<comment type="catalytic activity">
    <reaction evidence="1 5 6">
        <text>[protein]-peptidylproline (omega=180) = [protein]-peptidylproline (omega=0)</text>
        <dbReference type="Rhea" id="RHEA:16237"/>
        <dbReference type="Rhea" id="RHEA-COMP:10747"/>
        <dbReference type="Rhea" id="RHEA-COMP:10748"/>
        <dbReference type="ChEBI" id="CHEBI:83833"/>
        <dbReference type="ChEBI" id="CHEBI:83834"/>
        <dbReference type="EC" id="5.2.1.8"/>
    </reaction>
</comment>
<dbReference type="InterPro" id="IPR000774">
    <property type="entry name" value="PPIase_FKBP_N"/>
</dbReference>
<dbReference type="InterPro" id="IPR001179">
    <property type="entry name" value="PPIase_FKBP_dom"/>
</dbReference>
<accession>F4QLA1</accession>
<dbReference type="eggNOG" id="COG0545">
    <property type="taxonomic scope" value="Bacteria"/>
</dbReference>
<dbReference type="EMBL" id="GL883077">
    <property type="protein sequence ID" value="EGF92246.1"/>
    <property type="molecule type" value="Genomic_DNA"/>
</dbReference>
<dbReference type="PANTHER" id="PTHR43811">
    <property type="entry name" value="FKBP-TYPE PEPTIDYL-PROLYL CIS-TRANS ISOMERASE FKPA"/>
    <property type="match status" value="1"/>
</dbReference>
<dbReference type="EC" id="5.2.1.8" evidence="6"/>
<dbReference type="PANTHER" id="PTHR43811:SF19">
    <property type="entry name" value="39 KDA FK506-BINDING NUCLEAR PROTEIN"/>
    <property type="match status" value="1"/>
</dbReference>
<dbReference type="GO" id="GO:0003755">
    <property type="term" value="F:peptidyl-prolyl cis-trans isomerase activity"/>
    <property type="evidence" value="ECO:0007669"/>
    <property type="project" value="UniProtKB-UniRule"/>
</dbReference>
<evidence type="ECO:0000256" key="4">
    <source>
        <dbReference type="ARBA" id="ARBA00023235"/>
    </source>
</evidence>
<dbReference type="HOGENOM" id="CLU_013615_7_3_5"/>
<dbReference type="Proteomes" id="UP000006512">
    <property type="component" value="Unassembled WGS sequence"/>
</dbReference>
<feature type="signal peptide" evidence="7">
    <location>
        <begin position="1"/>
        <end position="19"/>
    </location>
</feature>
<sequence length="176" mass="18889">MRLLIACTLAALALPTFLAACSRDDASLEKELAAYQASADAQAAANLQAGKDFLAKTAKEPGVVTLPSGLMYKVLANPNPTAPQPKVTDKVTVNYEGKLIDGRIFDSSYARNQPASFPLNQVVPAWQIGIPLMRKGDSYMLYVPSDLGYGERAMGDDIPANSVLVFKVELLDIQAK</sequence>
<dbReference type="Pfam" id="PF00254">
    <property type="entry name" value="FKBP_C"/>
    <property type="match status" value="1"/>
</dbReference>
<evidence type="ECO:0000313" key="10">
    <source>
        <dbReference type="Proteomes" id="UP000006512"/>
    </source>
</evidence>
<protein>
    <recommendedName>
        <fullName evidence="6">Peptidyl-prolyl cis-trans isomerase</fullName>
        <ecNumber evidence="6">5.2.1.8</ecNumber>
    </recommendedName>
</protein>
<evidence type="ECO:0000259" key="8">
    <source>
        <dbReference type="PROSITE" id="PS50059"/>
    </source>
</evidence>
<organism evidence="9 10">
    <name type="scientific">Asticcacaulis biprosthecium C19</name>
    <dbReference type="NCBI Taxonomy" id="715226"/>
    <lineage>
        <taxon>Bacteria</taxon>
        <taxon>Pseudomonadati</taxon>
        <taxon>Pseudomonadota</taxon>
        <taxon>Alphaproteobacteria</taxon>
        <taxon>Caulobacterales</taxon>
        <taxon>Caulobacteraceae</taxon>
        <taxon>Asticcacaulis</taxon>
    </lineage>
</organism>
<dbReference type="GO" id="GO:0006457">
    <property type="term" value="P:protein folding"/>
    <property type="evidence" value="ECO:0007669"/>
    <property type="project" value="InterPro"/>
</dbReference>
<feature type="domain" description="PPIase FKBP-type" evidence="8">
    <location>
        <begin position="88"/>
        <end position="174"/>
    </location>
</feature>
<name>F4QLA1_9CAUL</name>
<dbReference type="AlphaFoldDB" id="F4QLA1"/>
<dbReference type="OrthoDB" id="9812109at2"/>
<evidence type="ECO:0000256" key="6">
    <source>
        <dbReference type="RuleBase" id="RU003915"/>
    </source>
</evidence>
<reference evidence="10" key="1">
    <citation type="submission" date="2011-03" db="EMBL/GenBank/DDBJ databases">
        <title>Draft genome sequence of Brevundimonas diminuta.</title>
        <authorList>
            <person name="Brown P.J.B."/>
            <person name="Buechlein A."/>
            <person name="Hemmerich C."/>
            <person name="Brun Y.V."/>
        </authorList>
    </citation>
    <scope>NUCLEOTIDE SEQUENCE [LARGE SCALE GENOMIC DNA]</scope>
    <source>
        <strain evidence="10">C19</strain>
    </source>
</reference>
<evidence type="ECO:0000256" key="2">
    <source>
        <dbReference type="ARBA" id="ARBA00006577"/>
    </source>
</evidence>
<keyword evidence="10" id="KW-1185">Reference proteome</keyword>
<evidence type="ECO:0000256" key="1">
    <source>
        <dbReference type="ARBA" id="ARBA00000971"/>
    </source>
</evidence>
<proteinExistence type="inferred from homology"/>
<keyword evidence="4 5" id="KW-0413">Isomerase</keyword>
<feature type="chain" id="PRO_5003320298" description="Peptidyl-prolyl cis-trans isomerase" evidence="7">
    <location>
        <begin position="20"/>
        <end position="176"/>
    </location>
</feature>
<comment type="similarity">
    <text evidence="2 6">Belongs to the FKBP-type PPIase family.</text>
</comment>
<dbReference type="Gene3D" id="3.10.50.40">
    <property type="match status" value="1"/>
</dbReference>
<dbReference type="PROSITE" id="PS50059">
    <property type="entry name" value="FKBP_PPIASE"/>
    <property type="match status" value="1"/>
</dbReference>
<dbReference type="InterPro" id="IPR046357">
    <property type="entry name" value="PPIase_dom_sf"/>
</dbReference>
<dbReference type="RefSeq" id="WP_006271421.1">
    <property type="nucleotide sequence ID" value="NZ_GL883077.1"/>
</dbReference>
<evidence type="ECO:0000256" key="3">
    <source>
        <dbReference type="ARBA" id="ARBA00023110"/>
    </source>
</evidence>
<dbReference type="SUPFAM" id="SSF54534">
    <property type="entry name" value="FKBP-like"/>
    <property type="match status" value="1"/>
</dbReference>
<dbReference type="PROSITE" id="PS51257">
    <property type="entry name" value="PROKAR_LIPOPROTEIN"/>
    <property type="match status" value="1"/>
</dbReference>
<evidence type="ECO:0000256" key="7">
    <source>
        <dbReference type="SAM" id="SignalP"/>
    </source>
</evidence>
<gene>
    <name evidence="9" type="ORF">ABI_06800</name>
</gene>
<dbReference type="STRING" id="715226.ABI_06800"/>
<dbReference type="Gene3D" id="6.10.250.2970">
    <property type="match status" value="1"/>
</dbReference>
<evidence type="ECO:0000313" key="9">
    <source>
        <dbReference type="EMBL" id="EGF92246.1"/>
    </source>
</evidence>
<keyword evidence="7" id="KW-0732">Signal</keyword>